<dbReference type="Pfam" id="PF06114">
    <property type="entry name" value="Peptidase_M78"/>
    <property type="match status" value="1"/>
</dbReference>
<evidence type="ECO:0000259" key="1">
    <source>
        <dbReference type="Pfam" id="PF06114"/>
    </source>
</evidence>
<protein>
    <recommendedName>
        <fullName evidence="1">IrrE N-terminal-like domain-containing protein</fullName>
    </recommendedName>
</protein>
<dbReference type="EMBL" id="BARU01025640">
    <property type="protein sequence ID" value="GAH68830.1"/>
    <property type="molecule type" value="Genomic_DNA"/>
</dbReference>
<organism evidence="2">
    <name type="scientific">marine sediment metagenome</name>
    <dbReference type="NCBI Taxonomy" id="412755"/>
    <lineage>
        <taxon>unclassified sequences</taxon>
        <taxon>metagenomes</taxon>
        <taxon>ecological metagenomes</taxon>
    </lineage>
</organism>
<accession>X1IHU5</accession>
<name>X1IHU5_9ZZZZ</name>
<dbReference type="AlphaFoldDB" id="X1IHU5"/>
<dbReference type="Gene3D" id="1.10.10.2910">
    <property type="match status" value="1"/>
</dbReference>
<reference evidence="2" key="1">
    <citation type="journal article" date="2014" name="Front. Microbiol.">
        <title>High frequency of phylogenetically diverse reductive dehalogenase-homologous genes in deep subseafloor sedimentary metagenomes.</title>
        <authorList>
            <person name="Kawai M."/>
            <person name="Futagami T."/>
            <person name="Toyoda A."/>
            <person name="Takaki Y."/>
            <person name="Nishi S."/>
            <person name="Hori S."/>
            <person name="Arai W."/>
            <person name="Tsubouchi T."/>
            <person name="Morono Y."/>
            <person name="Uchiyama I."/>
            <person name="Ito T."/>
            <person name="Fujiyama A."/>
            <person name="Inagaki F."/>
            <person name="Takami H."/>
        </authorList>
    </citation>
    <scope>NUCLEOTIDE SEQUENCE</scope>
    <source>
        <strain evidence="2">Expedition CK06-06</strain>
    </source>
</reference>
<feature type="non-terminal residue" evidence="2">
    <location>
        <position position="1"/>
    </location>
</feature>
<proteinExistence type="predicted"/>
<feature type="domain" description="IrrE N-terminal-like" evidence="1">
    <location>
        <begin position="16"/>
        <end position="114"/>
    </location>
</feature>
<evidence type="ECO:0000313" key="2">
    <source>
        <dbReference type="EMBL" id="GAH68830.1"/>
    </source>
</evidence>
<sequence>GASAFLENTSDDTIKIRLNKDISNLYRYRYTIAHEIGHIAIRNKINKQFSENEENLIHKYHFEEETLCQFAASELLLPEESFLPFILEKSINPQLINVLSKKFQVSVISVLNRIAYLLPNHAAIYWNYRSTANSNIKALRVSWIFPKPQLKKVPFVPIDASAKNDRFTPNLFMQSFKNTKSVYGHTNVNNFGSITGSMTVCTINPREDNTLFPLGEFEKKTGQFDLYSLVKY</sequence>
<gene>
    <name evidence="2" type="ORF">S03H2_41289</name>
</gene>
<dbReference type="InterPro" id="IPR010359">
    <property type="entry name" value="IrrE_HExxH"/>
</dbReference>
<comment type="caution">
    <text evidence="2">The sequence shown here is derived from an EMBL/GenBank/DDBJ whole genome shotgun (WGS) entry which is preliminary data.</text>
</comment>